<name>A0ABY4GR35_9BACI</name>
<accession>A0ABY4GR35</accession>
<dbReference type="SMART" id="SM00636">
    <property type="entry name" value="Glyco_18"/>
    <property type="match status" value="1"/>
</dbReference>
<proteinExistence type="predicted"/>
<feature type="transmembrane region" description="Helical" evidence="8">
    <location>
        <begin position="714"/>
        <end position="733"/>
    </location>
</feature>
<dbReference type="InterPro" id="IPR029070">
    <property type="entry name" value="Chitinase_insertion_sf"/>
</dbReference>
<dbReference type="InterPro" id="IPR001223">
    <property type="entry name" value="Glyco_hydro18_cat"/>
</dbReference>
<evidence type="ECO:0000256" key="2">
    <source>
        <dbReference type="ARBA" id="ARBA00012729"/>
    </source>
</evidence>
<dbReference type="PANTHER" id="PTHR11177">
    <property type="entry name" value="CHITINASE"/>
    <property type="match status" value="1"/>
</dbReference>
<reference evidence="10 11" key="1">
    <citation type="submission" date="2022-04" db="EMBL/GenBank/DDBJ databases">
        <title>Gracilibacillus sp. isolated from saltern.</title>
        <authorList>
            <person name="Won M."/>
            <person name="Lee C.-M."/>
            <person name="Woen H.-Y."/>
            <person name="Kwon S.-W."/>
        </authorList>
    </citation>
    <scope>NUCLEOTIDE SEQUENCE [LARGE SCALE GENOMIC DNA]</scope>
    <source>
        <strain evidence="10 11">SSPM10-3</strain>
    </source>
</reference>
<evidence type="ECO:0000256" key="7">
    <source>
        <dbReference type="SAM" id="MobiDB-lite"/>
    </source>
</evidence>
<dbReference type="Gene3D" id="3.10.50.10">
    <property type="match status" value="1"/>
</dbReference>
<dbReference type="SUPFAM" id="SSF51445">
    <property type="entry name" value="(Trans)glycosidases"/>
    <property type="match status" value="1"/>
</dbReference>
<feature type="region of interest" description="Disordered" evidence="7">
    <location>
        <begin position="629"/>
        <end position="710"/>
    </location>
</feature>
<feature type="domain" description="GH18" evidence="9">
    <location>
        <begin position="45"/>
        <end position="448"/>
    </location>
</feature>
<evidence type="ECO:0000256" key="5">
    <source>
        <dbReference type="ARBA" id="ARBA00023295"/>
    </source>
</evidence>
<keyword evidence="3 6" id="KW-0378">Hydrolase</keyword>
<keyword evidence="5 6" id="KW-0326">Glycosidase</keyword>
<keyword evidence="11" id="KW-1185">Reference proteome</keyword>
<keyword evidence="8" id="KW-0472">Membrane</keyword>
<evidence type="ECO:0000256" key="8">
    <source>
        <dbReference type="SAM" id="Phobius"/>
    </source>
</evidence>
<evidence type="ECO:0000256" key="1">
    <source>
        <dbReference type="ARBA" id="ARBA00000822"/>
    </source>
</evidence>
<sequence>MTERKNLPRGVKGWVLGAIALLMFSISLSIGTTVQTSAAEQDDEYRVVGYYTQWSTYGRDYQAVDIDASNLTHIVYAFADYCWDGAGHAASTQCEGIENGTVVSADPWADYQNPNVIGLEEGEEWNRDFYGNLGGLAKLKDQNPGLKTLLSIGGWTFSKNFSNVAASEETRQTFAASAVEFMRTYEMDGVDIDWEYPVAGGLEGNIHRPEDKENHTLLLQTIRDELDKAEQEDGRQYELAIASSANPSYLEHNELNRIAEIVDFIDIMTYDFNGSWQKTSAHNAPLFADPQAKEAGVSSTEVFNVATAIQGHLDAGVPSDKLVMGMPFYGRSWGGCDSDGDSHNGGYYQNCEGAGNGTWEAGVYDYDDIIKNKLTDNQFTAHWNDAAKVPYLYNEQTGEFISYDDKRSIAAKVAYVENLELGGAMIWELSADRESQLLGLIKQEFSNGTVPPAPIPPDDGTVTSIDDLEVDGEEYKYSNQENKESVVFQATLIDELPENAKLTILYHDLKISVPVSNVKTGANITIKFTPFDGEVKEKQDRLISNLYTLQILTGEDSLTDFTENPVTLTYGVNAEKVENWDELALYLLDETGKKTKEFPVTANEEKATVSGEVSHFSIYGVFQNIMEEDTTEEDENETGSDKDADDTDLPEEETKEEPTEEEPGDNTDEKTNSNDTKNQAKSDQGNQEGTRQSETNLEEDAEGQPLPDTATNQYRSLLAGFLSVITGGLVLFFSRLRKG</sequence>
<dbReference type="CDD" id="cd06548">
    <property type="entry name" value="GH18_chitinase"/>
    <property type="match status" value="1"/>
</dbReference>
<dbReference type="EC" id="3.2.1.14" evidence="2"/>
<dbReference type="GO" id="GO:0016787">
    <property type="term" value="F:hydrolase activity"/>
    <property type="evidence" value="ECO:0007669"/>
    <property type="project" value="UniProtKB-KW"/>
</dbReference>
<dbReference type="InterPro" id="IPR017853">
    <property type="entry name" value="GH"/>
</dbReference>
<evidence type="ECO:0000256" key="4">
    <source>
        <dbReference type="ARBA" id="ARBA00023024"/>
    </source>
</evidence>
<dbReference type="EMBL" id="CP095071">
    <property type="protein sequence ID" value="UOQ86699.1"/>
    <property type="molecule type" value="Genomic_DNA"/>
</dbReference>
<dbReference type="PROSITE" id="PS51910">
    <property type="entry name" value="GH18_2"/>
    <property type="match status" value="1"/>
</dbReference>
<dbReference type="Proteomes" id="UP000831537">
    <property type="component" value="Chromosome"/>
</dbReference>
<feature type="compositionally biased region" description="Acidic residues" evidence="7">
    <location>
        <begin position="629"/>
        <end position="666"/>
    </location>
</feature>
<dbReference type="InterPro" id="IPR001579">
    <property type="entry name" value="Glyco_hydro_18_chit_AS"/>
</dbReference>
<protein>
    <recommendedName>
        <fullName evidence="2">chitinase</fullName>
        <ecNumber evidence="2">3.2.1.14</ecNumber>
    </recommendedName>
</protein>
<keyword evidence="4" id="KW-0119">Carbohydrate metabolism</keyword>
<evidence type="ECO:0000256" key="3">
    <source>
        <dbReference type="ARBA" id="ARBA00022801"/>
    </source>
</evidence>
<organism evidence="10 11">
    <name type="scientific">Gracilibacillus salinarum</name>
    <dbReference type="NCBI Taxonomy" id="2932255"/>
    <lineage>
        <taxon>Bacteria</taxon>
        <taxon>Bacillati</taxon>
        <taxon>Bacillota</taxon>
        <taxon>Bacilli</taxon>
        <taxon>Bacillales</taxon>
        <taxon>Bacillaceae</taxon>
        <taxon>Gracilibacillus</taxon>
    </lineage>
</organism>
<evidence type="ECO:0000313" key="10">
    <source>
        <dbReference type="EMBL" id="UOQ86699.1"/>
    </source>
</evidence>
<evidence type="ECO:0000256" key="6">
    <source>
        <dbReference type="RuleBase" id="RU000489"/>
    </source>
</evidence>
<dbReference type="SUPFAM" id="SSF54556">
    <property type="entry name" value="Chitinase insertion domain"/>
    <property type="match status" value="1"/>
</dbReference>
<keyword evidence="8" id="KW-0812">Transmembrane</keyword>
<keyword evidence="4" id="KW-0146">Chitin degradation</keyword>
<gene>
    <name evidence="10" type="ORF">MUN87_07370</name>
</gene>
<dbReference type="PROSITE" id="PS01095">
    <property type="entry name" value="GH18_1"/>
    <property type="match status" value="1"/>
</dbReference>
<comment type="catalytic activity">
    <reaction evidence="1">
        <text>Random endo-hydrolysis of N-acetyl-beta-D-glucosaminide (1-&gt;4)-beta-linkages in chitin and chitodextrins.</text>
        <dbReference type="EC" id="3.2.1.14"/>
    </reaction>
</comment>
<dbReference type="Gene3D" id="3.20.20.80">
    <property type="entry name" value="Glycosidases"/>
    <property type="match status" value="1"/>
</dbReference>
<keyword evidence="8" id="KW-1133">Transmembrane helix</keyword>
<dbReference type="InterPro" id="IPR050314">
    <property type="entry name" value="Glycosyl_Hydrlase_18"/>
</dbReference>
<feature type="compositionally biased region" description="Polar residues" evidence="7">
    <location>
        <begin position="673"/>
        <end position="695"/>
    </location>
</feature>
<dbReference type="PANTHER" id="PTHR11177:SF317">
    <property type="entry name" value="CHITINASE 12-RELATED"/>
    <property type="match status" value="1"/>
</dbReference>
<evidence type="ECO:0000313" key="11">
    <source>
        <dbReference type="Proteomes" id="UP000831537"/>
    </source>
</evidence>
<dbReference type="RefSeq" id="WP_244747062.1">
    <property type="nucleotide sequence ID" value="NZ_CP095071.1"/>
</dbReference>
<evidence type="ECO:0000259" key="9">
    <source>
        <dbReference type="PROSITE" id="PS51910"/>
    </source>
</evidence>
<keyword evidence="4" id="KW-0624">Polysaccharide degradation</keyword>
<dbReference type="Pfam" id="PF00704">
    <property type="entry name" value="Glyco_hydro_18"/>
    <property type="match status" value="1"/>
</dbReference>
<dbReference type="InterPro" id="IPR011583">
    <property type="entry name" value="Chitinase_II/V-like_cat"/>
</dbReference>